<proteinExistence type="predicted"/>
<organism evidence="2 3">
    <name type="scientific">Streptomyces hoynatensis</name>
    <dbReference type="NCBI Taxonomy" id="1141874"/>
    <lineage>
        <taxon>Bacteria</taxon>
        <taxon>Bacillati</taxon>
        <taxon>Actinomycetota</taxon>
        <taxon>Actinomycetes</taxon>
        <taxon>Kitasatosporales</taxon>
        <taxon>Streptomycetaceae</taxon>
        <taxon>Streptomyces</taxon>
    </lineage>
</organism>
<dbReference type="OrthoDB" id="4162692at2"/>
<dbReference type="RefSeq" id="WP_120685044.1">
    <property type="nucleotide sequence ID" value="NZ_RBAL01000034.1"/>
</dbReference>
<feature type="region of interest" description="Disordered" evidence="1">
    <location>
        <begin position="1"/>
        <end position="32"/>
    </location>
</feature>
<dbReference type="AlphaFoldDB" id="A0A3A9YFI3"/>
<evidence type="ECO:0000313" key="3">
    <source>
        <dbReference type="Proteomes" id="UP000272474"/>
    </source>
</evidence>
<dbReference type="Proteomes" id="UP000272474">
    <property type="component" value="Unassembled WGS sequence"/>
</dbReference>
<protein>
    <submittedName>
        <fullName evidence="2">Uncharacterized protein</fullName>
    </submittedName>
</protein>
<sequence length="311" mass="33566">MALRGESGGNDEPGGIGSALDSVQLPSAGQAGEAQSQYPGLVYLGMTPGVQQSENRRRELISQGIPPARGNVGRVPRYVSGEEALQEYYNWAPRRREDFIAQAKVAGLIPSEGGEIEGARLWRTLVEEASYYNPYGTTERKRVSPWDILTSYVRQSGTSASGWRRDPSNPNFEVNMVTGERRYVGPRFTTQTDTAINYTDPATAKAIATAVFQQMMGRDPGEGELDAWANALHEAESQAPVTRTTTSEHDPVTGEIIGTSSTSSGGLDAAGRQYIAEERVKDTQEYADVQAATTYANAFESAVFGSPNLGA</sequence>
<feature type="compositionally biased region" description="Gly residues" evidence="1">
    <location>
        <begin position="1"/>
        <end position="17"/>
    </location>
</feature>
<evidence type="ECO:0000256" key="1">
    <source>
        <dbReference type="SAM" id="MobiDB-lite"/>
    </source>
</evidence>
<name>A0A3A9YFI3_9ACTN</name>
<keyword evidence="3" id="KW-1185">Reference proteome</keyword>
<evidence type="ECO:0000313" key="2">
    <source>
        <dbReference type="EMBL" id="RKN35940.1"/>
    </source>
</evidence>
<comment type="caution">
    <text evidence="2">The sequence shown here is derived from an EMBL/GenBank/DDBJ whole genome shotgun (WGS) entry which is preliminary data.</text>
</comment>
<reference evidence="2 3" key="1">
    <citation type="journal article" date="2014" name="Int. J. Syst. Evol. Microbiol.">
        <title>Streptomyces hoynatensis sp. nov., isolated from deep marine sediment.</title>
        <authorList>
            <person name="Veyisoglu A."/>
            <person name="Sahin N."/>
        </authorList>
    </citation>
    <scope>NUCLEOTIDE SEQUENCE [LARGE SCALE GENOMIC DNA]</scope>
    <source>
        <strain evidence="2 3">KCTC 29097</strain>
    </source>
</reference>
<gene>
    <name evidence="2" type="ORF">D7294_30385</name>
</gene>
<dbReference type="EMBL" id="RBAL01000034">
    <property type="protein sequence ID" value="RKN35940.1"/>
    <property type="molecule type" value="Genomic_DNA"/>
</dbReference>
<accession>A0A3A9YFI3</accession>